<dbReference type="EMBL" id="FNVB01000003">
    <property type="protein sequence ID" value="SEG34951.1"/>
    <property type="molecule type" value="Genomic_DNA"/>
</dbReference>
<dbReference type="GO" id="GO:0018189">
    <property type="term" value="P:pyrroloquinoline quinone biosynthetic process"/>
    <property type="evidence" value="ECO:0007669"/>
    <property type="project" value="UniProtKB-UniPathway"/>
</dbReference>
<dbReference type="InterPro" id="IPR011725">
    <property type="entry name" value="PQQ_synth_PqqA"/>
</dbReference>
<evidence type="ECO:0000313" key="7">
    <source>
        <dbReference type="Proteomes" id="UP000199690"/>
    </source>
</evidence>
<dbReference type="UniPathway" id="UPA00539"/>
<dbReference type="Proteomes" id="UP000236729">
    <property type="component" value="Unassembled WGS sequence"/>
</dbReference>
<protein>
    <recommendedName>
        <fullName evidence="3">Coenzyme PQQ synthesis protein A</fullName>
    </recommendedName>
</protein>
<evidence type="ECO:0000256" key="3">
    <source>
        <dbReference type="ARBA" id="ARBA00015086"/>
    </source>
</evidence>
<name>A0A1H5ZFA6_9PSEU</name>
<feature type="region of interest" description="Disordered" evidence="4">
    <location>
        <begin position="1"/>
        <end position="27"/>
    </location>
</feature>
<evidence type="ECO:0000256" key="1">
    <source>
        <dbReference type="ARBA" id="ARBA00004886"/>
    </source>
</evidence>
<reference evidence="7 8" key="1">
    <citation type="submission" date="2016-10" db="EMBL/GenBank/DDBJ databases">
        <authorList>
            <person name="Varghese N."/>
            <person name="Submissions S."/>
        </authorList>
    </citation>
    <scope>NUCLEOTIDE SEQUENCE [LARGE SCALE GENOMIC DNA]</scope>
    <source>
        <strain evidence="8">ATCC 20501</strain>
        <strain evidence="6 7">CGMCC 4.3529</strain>
    </source>
</reference>
<proteinExistence type="inferred from homology"/>
<accession>A0A1I2GLD2</accession>
<evidence type="ECO:0000256" key="2">
    <source>
        <dbReference type="ARBA" id="ARBA00009325"/>
    </source>
</evidence>
<organism evidence="5 8">
    <name type="scientific">Saccharopolyspora kobensis</name>
    <dbReference type="NCBI Taxonomy" id="146035"/>
    <lineage>
        <taxon>Bacteria</taxon>
        <taxon>Bacillati</taxon>
        <taxon>Actinomycetota</taxon>
        <taxon>Actinomycetes</taxon>
        <taxon>Pseudonocardiales</taxon>
        <taxon>Pseudonocardiaceae</taxon>
        <taxon>Saccharopolyspora</taxon>
    </lineage>
</organism>
<evidence type="ECO:0000313" key="6">
    <source>
        <dbReference type="EMBL" id="SFF17810.1"/>
    </source>
</evidence>
<dbReference type="NCBIfam" id="TIGR02107">
    <property type="entry name" value="PQQ_syn_pqqA"/>
    <property type="match status" value="1"/>
</dbReference>
<reference evidence="5" key="2">
    <citation type="submission" date="2016-10" db="EMBL/GenBank/DDBJ databases">
        <authorList>
            <person name="de Groot N.N."/>
        </authorList>
    </citation>
    <scope>NUCLEOTIDE SEQUENCE [LARGE SCALE GENOMIC DNA]</scope>
    <source>
        <strain evidence="5">ATCC 20501</strain>
    </source>
</reference>
<comment type="pathway">
    <text evidence="1">Cofactor biosynthesis; pyrroloquinoline quinone biosynthesis.</text>
</comment>
<gene>
    <name evidence="5" type="ORF">SAMN02982929_01793</name>
    <name evidence="6" type="ORF">SAMN05216506_12152</name>
</gene>
<dbReference type="Proteomes" id="UP000199690">
    <property type="component" value="Unassembled WGS sequence"/>
</dbReference>
<comment type="similarity">
    <text evidence="2">Belongs to the PqqA family.</text>
</comment>
<evidence type="ECO:0000256" key="4">
    <source>
        <dbReference type="SAM" id="MobiDB-lite"/>
    </source>
</evidence>
<dbReference type="Pfam" id="PF08042">
    <property type="entry name" value="PqqA"/>
    <property type="match status" value="1"/>
</dbReference>
<dbReference type="AlphaFoldDB" id="A0A1H5ZFA6"/>
<sequence>MTAVEPDTARPALRWEPPEFEETEWEHPDFEEVQCTSEVTMYVGLLED</sequence>
<dbReference type="EMBL" id="FOME01000021">
    <property type="protein sequence ID" value="SFF17810.1"/>
    <property type="molecule type" value="Genomic_DNA"/>
</dbReference>
<accession>A0A1H5ZFA6</accession>
<evidence type="ECO:0000313" key="5">
    <source>
        <dbReference type="EMBL" id="SEG34951.1"/>
    </source>
</evidence>
<keyword evidence="7" id="KW-1185">Reference proteome</keyword>
<evidence type="ECO:0000313" key="8">
    <source>
        <dbReference type="Proteomes" id="UP000236729"/>
    </source>
</evidence>